<gene>
    <name evidence="4" type="ORF">CLV79_112104</name>
    <name evidence="5" type="ORF">LOS8367_03301</name>
</gene>
<dbReference type="GO" id="GO:0016747">
    <property type="term" value="F:acyltransferase activity, transferring groups other than amino-acyl groups"/>
    <property type="evidence" value="ECO:0007669"/>
    <property type="project" value="InterPro"/>
</dbReference>
<organism evidence="5 6">
    <name type="scientific">Limimaricola soesokkakensis</name>
    <dbReference type="NCBI Taxonomy" id="1343159"/>
    <lineage>
        <taxon>Bacteria</taxon>
        <taxon>Pseudomonadati</taxon>
        <taxon>Pseudomonadota</taxon>
        <taxon>Alphaproteobacteria</taxon>
        <taxon>Rhodobacterales</taxon>
        <taxon>Paracoccaceae</taxon>
        <taxon>Limimaricola</taxon>
    </lineage>
</organism>
<evidence type="ECO:0000313" key="4">
    <source>
        <dbReference type="EMBL" id="PSK82587.1"/>
    </source>
</evidence>
<dbReference type="Gene3D" id="3.40.630.30">
    <property type="match status" value="1"/>
</dbReference>
<dbReference type="SUPFAM" id="SSF55729">
    <property type="entry name" value="Acyl-CoA N-acyltransferases (Nat)"/>
    <property type="match status" value="1"/>
</dbReference>
<keyword evidence="2" id="KW-0012">Acyltransferase</keyword>
<dbReference type="AlphaFoldDB" id="A0A1X6ZZX3"/>
<dbReference type="Proteomes" id="UP000193495">
    <property type="component" value="Unassembled WGS sequence"/>
</dbReference>
<proteinExistence type="predicted"/>
<dbReference type="RefSeq" id="WP_165761504.1">
    <property type="nucleotide sequence ID" value="NZ_FWFY01000012.1"/>
</dbReference>
<accession>A0A1X6ZZX3</accession>
<evidence type="ECO:0000259" key="3">
    <source>
        <dbReference type="PROSITE" id="PS51186"/>
    </source>
</evidence>
<dbReference type="InterPro" id="IPR050832">
    <property type="entry name" value="Bact_Acetyltransf"/>
</dbReference>
<evidence type="ECO:0000313" key="6">
    <source>
        <dbReference type="Proteomes" id="UP000193495"/>
    </source>
</evidence>
<dbReference type="Pfam" id="PF00583">
    <property type="entry name" value="Acetyltransf_1"/>
    <property type="match status" value="1"/>
</dbReference>
<protein>
    <submittedName>
        <fullName evidence="4">Acetyltransferase (GNAT) family protein</fullName>
    </submittedName>
    <submittedName>
        <fullName evidence="5">Putative acetyltransferase</fullName>
    </submittedName>
</protein>
<sequence length="146" mass="15859">MDDWTIRRAVPEDAAALTACFARAYAPHAHLPDLPPVTRGIGDDIANHYVWLAERGDEVLGGAVLVIGPGSAKLSNICVDPGAARNGIGRALLRLIEAEARAWGAQAVTLTTHAEMEETRRFYDHLGWRETGRSGNRVYMEKSLPG</sequence>
<evidence type="ECO:0000256" key="1">
    <source>
        <dbReference type="ARBA" id="ARBA00022679"/>
    </source>
</evidence>
<evidence type="ECO:0000256" key="2">
    <source>
        <dbReference type="ARBA" id="ARBA00023315"/>
    </source>
</evidence>
<dbReference type="Proteomes" id="UP000240624">
    <property type="component" value="Unassembled WGS sequence"/>
</dbReference>
<reference evidence="5 6" key="1">
    <citation type="submission" date="2017-03" db="EMBL/GenBank/DDBJ databases">
        <authorList>
            <person name="Afonso C.L."/>
            <person name="Miller P.J."/>
            <person name="Scott M.A."/>
            <person name="Spackman E."/>
            <person name="Goraichik I."/>
            <person name="Dimitrov K.M."/>
            <person name="Suarez D.L."/>
            <person name="Swayne D.E."/>
        </authorList>
    </citation>
    <scope>NUCLEOTIDE SEQUENCE [LARGE SCALE GENOMIC DNA]</scope>
    <source>
        <strain evidence="5 6">CECT 8367</strain>
    </source>
</reference>
<keyword evidence="1 5" id="KW-0808">Transferase</keyword>
<dbReference type="PROSITE" id="PS51186">
    <property type="entry name" value="GNAT"/>
    <property type="match status" value="1"/>
</dbReference>
<dbReference type="EMBL" id="PYGB01000012">
    <property type="protein sequence ID" value="PSK82587.1"/>
    <property type="molecule type" value="Genomic_DNA"/>
</dbReference>
<dbReference type="InterPro" id="IPR016181">
    <property type="entry name" value="Acyl_CoA_acyltransferase"/>
</dbReference>
<dbReference type="PANTHER" id="PTHR43877">
    <property type="entry name" value="AMINOALKYLPHOSPHONATE N-ACETYLTRANSFERASE-RELATED-RELATED"/>
    <property type="match status" value="1"/>
</dbReference>
<feature type="domain" description="N-acetyltransferase" evidence="3">
    <location>
        <begin position="4"/>
        <end position="145"/>
    </location>
</feature>
<dbReference type="InterPro" id="IPR000182">
    <property type="entry name" value="GNAT_dom"/>
</dbReference>
<name>A0A1X6ZZX3_9RHOB</name>
<dbReference type="CDD" id="cd04301">
    <property type="entry name" value="NAT_SF"/>
    <property type="match status" value="1"/>
</dbReference>
<evidence type="ECO:0000313" key="7">
    <source>
        <dbReference type="Proteomes" id="UP000240624"/>
    </source>
</evidence>
<dbReference type="PANTHER" id="PTHR43877:SF2">
    <property type="entry name" value="AMINOALKYLPHOSPHONATE N-ACETYLTRANSFERASE-RELATED"/>
    <property type="match status" value="1"/>
</dbReference>
<keyword evidence="7" id="KW-1185">Reference proteome</keyword>
<dbReference type="EMBL" id="FWFY01000012">
    <property type="protein sequence ID" value="SLN66523.1"/>
    <property type="molecule type" value="Genomic_DNA"/>
</dbReference>
<evidence type="ECO:0000313" key="5">
    <source>
        <dbReference type="EMBL" id="SLN66523.1"/>
    </source>
</evidence>
<reference evidence="4 7" key="2">
    <citation type="submission" date="2018-03" db="EMBL/GenBank/DDBJ databases">
        <title>Genomic Encyclopedia of Archaeal and Bacterial Type Strains, Phase II (KMG-II): from individual species to whole genera.</title>
        <authorList>
            <person name="Goeker M."/>
        </authorList>
    </citation>
    <scope>NUCLEOTIDE SEQUENCE [LARGE SCALE GENOMIC DNA]</scope>
    <source>
        <strain evidence="4 7">DSM 29956</strain>
    </source>
</reference>